<dbReference type="SUPFAM" id="SSF54001">
    <property type="entry name" value="Cysteine proteinases"/>
    <property type="match status" value="1"/>
</dbReference>
<feature type="compositionally biased region" description="Low complexity" evidence="7">
    <location>
        <begin position="572"/>
        <end position="586"/>
    </location>
</feature>
<evidence type="ECO:0000259" key="8">
    <source>
        <dbReference type="PROSITE" id="PS50235"/>
    </source>
</evidence>
<keyword evidence="3 5" id="KW-0863">Zinc-finger</keyword>
<reference evidence="10 11" key="1">
    <citation type="journal article" date="2024" name="bioRxiv">
        <title>A reference genome for Trichogramma kaykai: A tiny desert-dwelling parasitoid wasp with competing sex-ratio distorters.</title>
        <authorList>
            <person name="Culotta J."/>
            <person name="Lindsey A.R."/>
        </authorList>
    </citation>
    <scope>NUCLEOTIDE SEQUENCE [LARGE SCALE GENOMIC DNA]</scope>
    <source>
        <strain evidence="10 11">KSX58</strain>
    </source>
</reference>
<dbReference type="PANTHER" id="PTHR24006">
    <property type="entry name" value="UBIQUITIN CARBOXYL-TERMINAL HYDROLASE"/>
    <property type="match status" value="1"/>
</dbReference>
<organism evidence="10 11">
    <name type="scientific">Trichogramma kaykai</name>
    <dbReference type="NCBI Taxonomy" id="54128"/>
    <lineage>
        <taxon>Eukaryota</taxon>
        <taxon>Metazoa</taxon>
        <taxon>Ecdysozoa</taxon>
        <taxon>Arthropoda</taxon>
        <taxon>Hexapoda</taxon>
        <taxon>Insecta</taxon>
        <taxon>Pterygota</taxon>
        <taxon>Neoptera</taxon>
        <taxon>Endopterygota</taxon>
        <taxon>Hymenoptera</taxon>
        <taxon>Apocrita</taxon>
        <taxon>Proctotrupomorpha</taxon>
        <taxon>Chalcidoidea</taxon>
        <taxon>Trichogrammatidae</taxon>
        <taxon>Trichogramma</taxon>
    </lineage>
</organism>
<dbReference type="PROSITE" id="PS00973">
    <property type="entry name" value="USP_2"/>
    <property type="match status" value="1"/>
</dbReference>
<feature type="compositionally biased region" description="Polar residues" evidence="7">
    <location>
        <begin position="492"/>
        <end position="505"/>
    </location>
</feature>
<dbReference type="PROSITE" id="PS50271">
    <property type="entry name" value="ZF_UBP"/>
    <property type="match status" value="1"/>
</dbReference>
<dbReference type="Proteomes" id="UP001627154">
    <property type="component" value="Unassembled WGS sequence"/>
</dbReference>
<dbReference type="GO" id="GO:0004843">
    <property type="term" value="F:cysteine-type deubiquitinase activity"/>
    <property type="evidence" value="ECO:0007669"/>
    <property type="project" value="UniProtKB-UniRule"/>
</dbReference>
<dbReference type="PROSITE" id="PS00972">
    <property type="entry name" value="USP_1"/>
    <property type="match status" value="1"/>
</dbReference>
<keyword evidence="4" id="KW-0862">Zinc</keyword>
<dbReference type="InterPro" id="IPR001394">
    <property type="entry name" value="Peptidase_C19_UCH"/>
</dbReference>
<comment type="caution">
    <text evidence="10">The sequence shown here is derived from an EMBL/GenBank/DDBJ whole genome shotgun (WGS) entry which is preliminary data.</text>
</comment>
<dbReference type="PROSITE" id="PS50235">
    <property type="entry name" value="USP_3"/>
    <property type="match status" value="1"/>
</dbReference>
<evidence type="ECO:0000256" key="7">
    <source>
        <dbReference type="SAM" id="MobiDB-lite"/>
    </source>
</evidence>
<evidence type="ECO:0000256" key="2">
    <source>
        <dbReference type="ARBA" id="ARBA00022723"/>
    </source>
</evidence>
<feature type="region of interest" description="Disordered" evidence="7">
    <location>
        <begin position="1"/>
        <end position="38"/>
    </location>
</feature>
<dbReference type="Gene3D" id="3.90.70.10">
    <property type="entry name" value="Cysteine proteinases"/>
    <property type="match status" value="2"/>
</dbReference>
<evidence type="ECO:0000313" key="10">
    <source>
        <dbReference type="EMBL" id="KAL3398284.1"/>
    </source>
</evidence>
<dbReference type="PANTHER" id="PTHR24006:SF781">
    <property type="entry name" value="LD34905P"/>
    <property type="match status" value="1"/>
</dbReference>
<gene>
    <name evidence="10" type="ORF">TKK_007469</name>
</gene>
<feature type="compositionally biased region" description="Basic and acidic residues" evidence="7">
    <location>
        <begin position="612"/>
        <end position="629"/>
    </location>
</feature>
<dbReference type="InterPro" id="IPR001607">
    <property type="entry name" value="Znf_UBP"/>
</dbReference>
<dbReference type="InterPro" id="IPR050164">
    <property type="entry name" value="Peptidase_C19"/>
</dbReference>
<feature type="domain" description="USP" evidence="8">
    <location>
        <begin position="188"/>
        <end position="887"/>
    </location>
</feature>
<feature type="compositionally biased region" description="Low complexity" evidence="7">
    <location>
        <begin position="448"/>
        <end position="458"/>
    </location>
</feature>
<feature type="region of interest" description="Disordered" evidence="7">
    <location>
        <begin position="549"/>
        <end position="655"/>
    </location>
</feature>
<dbReference type="InterPro" id="IPR028889">
    <property type="entry name" value="USP"/>
</dbReference>
<feature type="domain" description="UBP-type" evidence="9">
    <location>
        <begin position="30"/>
        <end position="155"/>
    </location>
</feature>
<keyword evidence="6" id="KW-0833">Ubl conjugation pathway</keyword>
<dbReference type="Pfam" id="PF02148">
    <property type="entry name" value="zf-UBP"/>
    <property type="match status" value="1"/>
</dbReference>
<dbReference type="InterPro" id="IPR013083">
    <property type="entry name" value="Znf_RING/FYVE/PHD"/>
</dbReference>
<keyword evidence="11" id="KW-1185">Reference proteome</keyword>
<feature type="region of interest" description="Disordered" evidence="7">
    <location>
        <begin position="412"/>
        <end position="475"/>
    </location>
</feature>
<evidence type="ECO:0000256" key="4">
    <source>
        <dbReference type="ARBA" id="ARBA00022833"/>
    </source>
</evidence>
<dbReference type="SUPFAM" id="SSF57850">
    <property type="entry name" value="RING/U-box"/>
    <property type="match status" value="1"/>
</dbReference>
<dbReference type="Pfam" id="PF00443">
    <property type="entry name" value="UCH"/>
    <property type="match status" value="1"/>
</dbReference>
<dbReference type="GO" id="GO:0008270">
    <property type="term" value="F:zinc ion binding"/>
    <property type="evidence" value="ECO:0007669"/>
    <property type="project" value="UniProtKB-KW"/>
</dbReference>
<feature type="compositionally biased region" description="Polar residues" evidence="7">
    <location>
        <begin position="553"/>
        <end position="570"/>
    </location>
</feature>
<feature type="region of interest" description="Disordered" evidence="7">
    <location>
        <begin position="492"/>
        <end position="515"/>
    </location>
</feature>
<feature type="compositionally biased region" description="Low complexity" evidence="7">
    <location>
        <begin position="594"/>
        <end position="610"/>
    </location>
</feature>
<dbReference type="SMART" id="SM00290">
    <property type="entry name" value="ZnF_UBP"/>
    <property type="match status" value="1"/>
</dbReference>
<evidence type="ECO:0000256" key="6">
    <source>
        <dbReference type="RuleBase" id="RU366025"/>
    </source>
</evidence>
<protein>
    <recommendedName>
        <fullName evidence="6">Ubiquitin carboxyl-terminal hydrolase</fullName>
        <ecNumber evidence="6">3.4.19.12</ecNumber>
    </recommendedName>
</protein>
<dbReference type="EMBL" id="JBJJXI010000059">
    <property type="protein sequence ID" value="KAL3398284.1"/>
    <property type="molecule type" value="Genomic_DNA"/>
</dbReference>
<comment type="catalytic activity">
    <reaction evidence="6">
        <text>Thiol-dependent hydrolysis of ester, thioester, amide, peptide and isopeptide bonds formed by the C-terminal Gly of ubiquitin (a 76-residue protein attached to proteins as an intracellular targeting signal).</text>
        <dbReference type="EC" id="3.4.19.12"/>
    </reaction>
</comment>
<keyword evidence="6" id="KW-0645">Protease</keyword>
<keyword evidence="6" id="KW-0378">Hydrolase</keyword>
<name>A0ABD2WZF6_9HYME</name>
<dbReference type="EC" id="3.4.19.12" evidence="6"/>
<evidence type="ECO:0000313" key="11">
    <source>
        <dbReference type="Proteomes" id="UP001627154"/>
    </source>
</evidence>
<dbReference type="Gene3D" id="3.30.40.10">
    <property type="entry name" value="Zinc/RING finger domain, C3HC4 (zinc finger)"/>
    <property type="match status" value="1"/>
</dbReference>
<feature type="compositionally biased region" description="Polar residues" evidence="7">
    <location>
        <begin position="412"/>
        <end position="428"/>
    </location>
</feature>
<comment type="similarity">
    <text evidence="1 6">Belongs to the peptidase C19 family.</text>
</comment>
<feature type="compositionally biased region" description="Low complexity" evidence="7">
    <location>
        <begin position="826"/>
        <end position="835"/>
    </location>
</feature>
<evidence type="ECO:0000259" key="9">
    <source>
        <dbReference type="PROSITE" id="PS50271"/>
    </source>
</evidence>
<feature type="region of interest" description="Disordered" evidence="7">
    <location>
        <begin position="819"/>
        <end position="851"/>
    </location>
</feature>
<dbReference type="CDD" id="cd02667">
    <property type="entry name" value="Peptidase_C19K"/>
    <property type="match status" value="1"/>
</dbReference>
<proteinExistence type="inferred from homology"/>
<dbReference type="InterPro" id="IPR038765">
    <property type="entry name" value="Papain-like_cys_pep_sf"/>
</dbReference>
<evidence type="ECO:0000256" key="3">
    <source>
        <dbReference type="ARBA" id="ARBA00022771"/>
    </source>
</evidence>
<dbReference type="GO" id="GO:0006508">
    <property type="term" value="P:proteolysis"/>
    <property type="evidence" value="ECO:0007669"/>
    <property type="project" value="UniProtKB-KW"/>
</dbReference>
<evidence type="ECO:0000256" key="5">
    <source>
        <dbReference type="PROSITE-ProRule" id="PRU00502"/>
    </source>
</evidence>
<dbReference type="InterPro" id="IPR018200">
    <property type="entry name" value="USP_CS"/>
</dbReference>
<sequence>MGRKRRSHDSNADASGDSTASSDNNAMNQTDCPHFNKSISIPKIRKNVKDKKYDVCQDCQKENFNNDMDKDDDDSEKEKSLDLWLCLQCGHIACGRNNQSHSLKHSTKAMSDPHHVVINLQNWDIWCYKCDDYLHLKKKQKENIEQIKSIIKLTKPVVQKPELPVLCQNNVSTDNGNNKTVNSIPKVGGLVNLGNTCFFNSVLQCLAQTPYLVKVLEDLLEPDQTFVLPGGKCKINDNEEIELPPIEGKLDNNFTFTPVLLKTLTDMQQGEGQVYRPSELLNALRRKTMQCTDGGQHDAHELLRHLLECVRNEDVKRYKAVILEDAGLKGRVTSLDTVEDSKKAQVKFYGIQAMAKLLGAERAFRGELVSTLQCQKCNYTSIRTEPFLDLSLPVQITEKKIVVSHLKRKSSNLDNSYDSMGNKSSAPLTSKEKKAIRAEKKKNKKLNRNNINNSNTNNVAGEKGNESEDSDADVEDNVENEDLLMPEIGESGYSSEKASALTSPASPGDHLLTDQNINNVESNNLCAENNMSTSSLDLVNLNDNNLNISPSSTDVQMTDLSSDNRNNGIECSSRSTSSQLLSDSTSPEGTTVRSFNSPVSNLGSSSSPISRNVDDKQVSSDKEDSEKKTNLNALNDDSSTKKKYTRPQRSNGLGDVTSNLIKLDLSNVLDSSSRYQVNEGECSVKSCLNQFTDQELMTDNNKVMCDACTERENKGKKEGVKMVCQDSTKQYLVSRVPAILILHLKRFQMTKFSFRKLNKHVSFPLVFDLAPASKDSTPKMYALYGVVEHSGNLYGGHYVSYVKSRAPLTRDDPRWSFLPNRDSFESKQSSNISSDVDSDDSSTNEKDPANVEPPYGRWYYISDSRVTEVDEKTVLNSEAYLLFYERIL</sequence>
<accession>A0ABD2WZF6</accession>
<feature type="compositionally biased region" description="Low complexity" evidence="7">
    <location>
        <begin position="12"/>
        <end position="26"/>
    </location>
</feature>
<keyword evidence="2" id="KW-0479">Metal-binding</keyword>
<evidence type="ECO:0000256" key="1">
    <source>
        <dbReference type="ARBA" id="ARBA00009085"/>
    </source>
</evidence>
<dbReference type="AlphaFoldDB" id="A0ABD2WZF6"/>
<keyword evidence="6" id="KW-0788">Thiol protease</keyword>